<dbReference type="GO" id="GO:0050906">
    <property type="term" value="P:detection of stimulus involved in sensory perception"/>
    <property type="evidence" value="ECO:0007669"/>
    <property type="project" value="UniProtKB-ARBA"/>
</dbReference>
<evidence type="ECO:0000259" key="14">
    <source>
        <dbReference type="SMART" id="SM00079"/>
    </source>
</evidence>
<keyword evidence="3" id="KW-0813">Transport</keyword>
<dbReference type="Gene3D" id="1.10.287.70">
    <property type="match status" value="1"/>
</dbReference>
<accession>A0A8J5JH55</accession>
<dbReference type="Pfam" id="PF00060">
    <property type="entry name" value="Lig_chan"/>
    <property type="match status" value="1"/>
</dbReference>
<keyword evidence="10" id="KW-0325">Glycoprotein</keyword>
<keyword evidence="12" id="KW-0407">Ion channel</keyword>
<organism evidence="16 17">
    <name type="scientific">Homarus americanus</name>
    <name type="common">American lobster</name>
    <dbReference type="NCBI Taxonomy" id="6706"/>
    <lineage>
        <taxon>Eukaryota</taxon>
        <taxon>Metazoa</taxon>
        <taxon>Ecdysozoa</taxon>
        <taxon>Arthropoda</taxon>
        <taxon>Crustacea</taxon>
        <taxon>Multicrustacea</taxon>
        <taxon>Malacostraca</taxon>
        <taxon>Eumalacostraca</taxon>
        <taxon>Eucarida</taxon>
        <taxon>Decapoda</taxon>
        <taxon>Pleocyemata</taxon>
        <taxon>Astacidea</taxon>
        <taxon>Nephropoidea</taxon>
        <taxon>Nephropidae</taxon>
        <taxon>Homarus</taxon>
    </lineage>
</organism>
<evidence type="ECO:0000256" key="2">
    <source>
        <dbReference type="ARBA" id="ARBA00008685"/>
    </source>
</evidence>
<evidence type="ECO:0000256" key="7">
    <source>
        <dbReference type="ARBA" id="ARBA00023065"/>
    </source>
</evidence>
<keyword evidence="7" id="KW-0406">Ion transport</keyword>
<dbReference type="InterPro" id="IPR001320">
    <property type="entry name" value="Iontro_rcpt_C"/>
</dbReference>
<name>A0A8J5JH55_HOMAM</name>
<evidence type="ECO:0000313" key="17">
    <source>
        <dbReference type="Proteomes" id="UP000747542"/>
    </source>
</evidence>
<keyword evidence="4" id="KW-1003">Cell membrane</keyword>
<dbReference type="PANTHER" id="PTHR42643:SF24">
    <property type="entry name" value="IONOTROPIC RECEPTOR 60A"/>
    <property type="match status" value="1"/>
</dbReference>
<dbReference type="EMBL" id="JAHLQT010035566">
    <property type="protein sequence ID" value="KAG7158132.1"/>
    <property type="molecule type" value="Genomic_DNA"/>
</dbReference>
<dbReference type="SMART" id="SM00079">
    <property type="entry name" value="PBPe"/>
    <property type="match status" value="1"/>
</dbReference>
<keyword evidence="5 13" id="KW-0812">Transmembrane</keyword>
<dbReference type="Pfam" id="PF10613">
    <property type="entry name" value="Lig_chan-Glu_bd"/>
    <property type="match status" value="1"/>
</dbReference>
<dbReference type="SUPFAM" id="SSF53850">
    <property type="entry name" value="Periplasmic binding protein-like II"/>
    <property type="match status" value="1"/>
</dbReference>
<evidence type="ECO:0000256" key="13">
    <source>
        <dbReference type="SAM" id="Phobius"/>
    </source>
</evidence>
<comment type="similarity">
    <text evidence="2">Belongs to the glutamate-gated ion channel (TC 1.A.10.1) family.</text>
</comment>
<evidence type="ECO:0000256" key="1">
    <source>
        <dbReference type="ARBA" id="ARBA00004651"/>
    </source>
</evidence>
<feature type="domain" description="Ionotropic glutamate receptor L-glutamate and glycine-binding" evidence="15">
    <location>
        <begin position="71"/>
        <end position="131"/>
    </location>
</feature>
<comment type="caution">
    <text evidence="16">The sequence shown here is derived from an EMBL/GenBank/DDBJ whole genome shotgun (WGS) entry which is preliminary data.</text>
</comment>
<feature type="transmembrane region" description="Helical" evidence="13">
    <location>
        <begin position="185"/>
        <end position="207"/>
    </location>
</feature>
<feature type="domain" description="Ionotropic glutamate receptor C-terminal" evidence="14">
    <location>
        <begin position="61"/>
        <end position="420"/>
    </location>
</feature>
<evidence type="ECO:0000256" key="4">
    <source>
        <dbReference type="ARBA" id="ARBA00022475"/>
    </source>
</evidence>
<sequence>RLMLSLTICVKAEEVCVLSFVYEDMTLLPAVWLTENNLNSLGYNNFSKEDPRKIRFQERTTLRVAVEHWEPHIRVEKVDDQIHIYGPMANLLRALGDALNFNYTLVRPPDGAWGAPDSNGVWNGMIGMVKRNEADLAMGPFGITEARAKVVEFSQPILIDYFRILVKRGSAKPNPWGFFNPLGPLVWVGLLLSLLLVCVGLWLFVFFGPGMREWSISSKITYAFKQTWDQFANLCQQTMVYSPDEMPLRMLVSVWLMTVLVIMRSYSGALTSLLAVRQIPIKINTLRDLIQAKEYGVIFETSTALTAYMGMAESGVFAEMEKENKKGRCQFLKANELFDAAFNLVRSQDYALLVEESTIRKIMSDDFSVTERCDFYMAKQTYFPLIFCIIGRKGMSLMPSINFRIQSLVEHNLYSEWIGKELQNETACLRAPTSITVNEPYNMTGLWGVFMVLFMGLFVSFVTFVGELVVHFLHQRETLTMIEELQANSNKIRHFHKTVLMKHR</sequence>
<evidence type="ECO:0000256" key="5">
    <source>
        <dbReference type="ARBA" id="ARBA00022692"/>
    </source>
</evidence>
<dbReference type="GO" id="GO:0015276">
    <property type="term" value="F:ligand-gated monoatomic ion channel activity"/>
    <property type="evidence" value="ECO:0007669"/>
    <property type="project" value="InterPro"/>
</dbReference>
<evidence type="ECO:0000256" key="3">
    <source>
        <dbReference type="ARBA" id="ARBA00022448"/>
    </source>
</evidence>
<evidence type="ECO:0000256" key="12">
    <source>
        <dbReference type="ARBA" id="ARBA00023303"/>
    </source>
</evidence>
<keyword evidence="17" id="KW-1185">Reference proteome</keyword>
<keyword evidence="6 13" id="KW-1133">Transmembrane helix</keyword>
<evidence type="ECO:0000256" key="8">
    <source>
        <dbReference type="ARBA" id="ARBA00023136"/>
    </source>
</evidence>
<feature type="non-terminal residue" evidence="16">
    <location>
        <position position="504"/>
    </location>
</feature>
<proteinExistence type="inferred from homology"/>
<feature type="transmembrane region" description="Helical" evidence="13">
    <location>
        <begin position="446"/>
        <end position="473"/>
    </location>
</feature>
<dbReference type="PANTHER" id="PTHR42643">
    <property type="entry name" value="IONOTROPIC RECEPTOR 20A-RELATED"/>
    <property type="match status" value="1"/>
</dbReference>
<evidence type="ECO:0000256" key="11">
    <source>
        <dbReference type="ARBA" id="ARBA00023286"/>
    </source>
</evidence>
<gene>
    <name evidence="16" type="primary">Glrk-L36</name>
    <name evidence="16" type="ORF">Hamer_G008746</name>
</gene>
<evidence type="ECO:0000256" key="10">
    <source>
        <dbReference type="ARBA" id="ARBA00023180"/>
    </source>
</evidence>
<keyword evidence="11" id="KW-1071">Ligand-gated ion channel</keyword>
<feature type="transmembrane region" description="Helical" evidence="13">
    <location>
        <begin position="252"/>
        <end position="276"/>
    </location>
</feature>
<evidence type="ECO:0000313" key="16">
    <source>
        <dbReference type="EMBL" id="KAG7158132.1"/>
    </source>
</evidence>
<comment type="subcellular location">
    <subcellularLocation>
        <location evidence="1">Cell membrane</location>
        <topology evidence="1">Multi-pass membrane protein</topology>
    </subcellularLocation>
</comment>
<evidence type="ECO:0000259" key="15">
    <source>
        <dbReference type="SMART" id="SM00918"/>
    </source>
</evidence>
<evidence type="ECO:0000256" key="9">
    <source>
        <dbReference type="ARBA" id="ARBA00023170"/>
    </source>
</evidence>
<evidence type="ECO:0000256" key="6">
    <source>
        <dbReference type="ARBA" id="ARBA00022989"/>
    </source>
</evidence>
<dbReference type="InterPro" id="IPR052192">
    <property type="entry name" value="Insect_Ionotropic_Sensory_Rcpt"/>
</dbReference>
<dbReference type="AlphaFoldDB" id="A0A8J5JH55"/>
<reference evidence="16" key="1">
    <citation type="journal article" date="2021" name="Sci. Adv.">
        <title>The American lobster genome reveals insights on longevity, neural, and immune adaptations.</title>
        <authorList>
            <person name="Polinski J.M."/>
            <person name="Zimin A.V."/>
            <person name="Clark K.F."/>
            <person name="Kohn A.B."/>
            <person name="Sadowski N."/>
            <person name="Timp W."/>
            <person name="Ptitsyn A."/>
            <person name="Khanna P."/>
            <person name="Romanova D.Y."/>
            <person name="Williams P."/>
            <person name="Greenwood S.J."/>
            <person name="Moroz L.L."/>
            <person name="Walt D.R."/>
            <person name="Bodnar A.G."/>
        </authorList>
    </citation>
    <scope>NUCLEOTIDE SEQUENCE</scope>
    <source>
        <strain evidence="16">GMGI-L3</strain>
    </source>
</reference>
<dbReference type="SMART" id="SM00918">
    <property type="entry name" value="Lig_chan-Glu_bd"/>
    <property type="match status" value="1"/>
</dbReference>
<dbReference type="Gene3D" id="3.40.190.10">
    <property type="entry name" value="Periplasmic binding protein-like II"/>
    <property type="match status" value="1"/>
</dbReference>
<keyword evidence="9 16" id="KW-0675">Receptor</keyword>
<dbReference type="InterPro" id="IPR019594">
    <property type="entry name" value="Glu/Gly-bd"/>
</dbReference>
<keyword evidence="8 13" id="KW-0472">Membrane</keyword>
<dbReference type="Proteomes" id="UP000747542">
    <property type="component" value="Unassembled WGS sequence"/>
</dbReference>
<protein>
    <submittedName>
        <fullName evidence="16">Glutamate receptor-like 36</fullName>
    </submittedName>
</protein>
<dbReference type="GO" id="GO:0005886">
    <property type="term" value="C:plasma membrane"/>
    <property type="evidence" value="ECO:0007669"/>
    <property type="project" value="UniProtKB-SubCell"/>
</dbReference>